<dbReference type="AlphaFoldDB" id="A0A0U1L6N3"/>
<sequence>MITKVRLNGEDRRAQIIETALSVFSEKGFSGSRIKEIAELASISETLIFQHFASKEDLYRVTLQTLFSHHPVLPEVEAAIQTKNDNHVFSSIAAHLISHGQQDPRIIRLALFAALEKLQFKEITHNGAETSITLTDLLAGYIQQRIDDGVFRKINATIAARLFIETVYMYAFDQHAAISGPALSNPGDEVMETLTTLFLNGLKS</sequence>
<evidence type="ECO:0000259" key="3">
    <source>
        <dbReference type="PROSITE" id="PS50977"/>
    </source>
</evidence>
<dbReference type="SUPFAM" id="SSF48498">
    <property type="entry name" value="Tetracyclin repressor-like, C-terminal domain"/>
    <property type="match status" value="1"/>
</dbReference>
<dbReference type="Pfam" id="PF00440">
    <property type="entry name" value="TetR_N"/>
    <property type="match status" value="1"/>
</dbReference>
<dbReference type="GO" id="GO:0000976">
    <property type="term" value="F:transcription cis-regulatory region binding"/>
    <property type="evidence" value="ECO:0007669"/>
    <property type="project" value="TreeGrafter"/>
</dbReference>
<dbReference type="Gene3D" id="1.10.10.60">
    <property type="entry name" value="Homeodomain-like"/>
    <property type="match status" value="1"/>
</dbReference>
<keyword evidence="5" id="KW-1185">Reference proteome</keyword>
<dbReference type="RefSeq" id="WP_021166757.1">
    <property type="nucleotide sequence ID" value="NZ_CTRP01000015.1"/>
</dbReference>
<evidence type="ECO:0000313" key="4">
    <source>
        <dbReference type="EMBL" id="CQR74939.1"/>
    </source>
</evidence>
<proteinExistence type="predicted"/>
<keyword evidence="1 2" id="KW-0238">DNA-binding</keyword>
<dbReference type="PANTHER" id="PTHR30055">
    <property type="entry name" value="HTH-TYPE TRANSCRIPTIONAL REGULATOR RUTR"/>
    <property type="match status" value="1"/>
</dbReference>
<dbReference type="GO" id="GO:0003700">
    <property type="term" value="F:DNA-binding transcription factor activity"/>
    <property type="evidence" value="ECO:0007669"/>
    <property type="project" value="TreeGrafter"/>
</dbReference>
<dbReference type="PRINTS" id="PR00455">
    <property type="entry name" value="HTHTETR"/>
</dbReference>
<feature type="domain" description="HTH tetR-type" evidence="3">
    <location>
        <begin position="10"/>
        <end position="70"/>
    </location>
</feature>
<protein>
    <submittedName>
        <fullName evidence="4">Transcriptional regulator, TetR family</fullName>
    </submittedName>
</protein>
<dbReference type="SUPFAM" id="SSF46689">
    <property type="entry name" value="Homeodomain-like"/>
    <property type="match status" value="1"/>
</dbReference>
<feature type="DNA-binding region" description="H-T-H motif" evidence="2">
    <location>
        <begin position="33"/>
        <end position="52"/>
    </location>
</feature>
<reference evidence="5" key="1">
    <citation type="submission" date="2015-03" db="EMBL/GenBank/DDBJ databases">
        <authorList>
            <person name="Nijsse Bart"/>
        </authorList>
    </citation>
    <scope>NUCLEOTIDE SEQUENCE [LARGE SCALE GENOMIC DNA]</scope>
</reference>
<dbReference type="Proteomes" id="UP000049855">
    <property type="component" value="Unassembled WGS sequence"/>
</dbReference>
<dbReference type="PANTHER" id="PTHR30055:SF226">
    <property type="entry name" value="HTH-TYPE TRANSCRIPTIONAL REGULATOR PKSA"/>
    <property type="match status" value="1"/>
</dbReference>
<evidence type="ECO:0000256" key="1">
    <source>
        <dbReference type="ARBA" id="ARBA00023125"/>
    </source>
</evidence>
<organism evidence="4 5">
    <name type="scientific">Sporomusa ovata</name>
    <dbReference type="NCBI Taxonomy" id="2378"/>
    <lineage>
        <taxon>Bacteria</taxon>
        <taxon>Bacillati</taxon>
        <taxon>Bacillota</taxon>
        <taxon>Negativicutes</taxon>
        <taxon>Selenomonadales</taxon>
        <taxon>Sporomusaceae</taxon>
        <taxon>Sporomusa</taxon>
    </lineage>
</organism>
<evidence type="ECO:0000256" key="2">
    <source>
        <dbReference type="PROSITE-ProRule" id="PRU00335"/>
    </source>
</evidence>
<dbReference type="InterPro" id="IPR036271">
    <property type="entry name" value="Tet_transcr_reg_TetR-rel_C_sf"/>
</dbReference>
<evidence type="ECO:0000313" key="5">
    <source>
        <dbReference type="Proteomes" id="UP000049855"/>
    </source>
</evidence>
<dbReference type="InterPro" id="IPR009057">
    <property type="entry name" value="Homeodomain-like_sf"/>
</dbReference>
<dbReference type="InterPro" id="IPR001647">
    <property type="entry name" value="HTH_TetR"/>
</dbReference>
<dbReference type="InterPro" id="IPR050109">
    <property type="entry name" value="HTH-type_TetR-like_transc_reg"/>
</dbReference>
<dbReference type="PROSITE" id="PS50977">
    <property type="entry name" value="HTH_TETR_2"/>
    <property type="match status" value="1"/>
</dbReference>
<accession>A0A0U1L6N3</accession>
<dbReference type="Gene3D" id="1.10.357.10">
    <property type="entry name" value="Tetracycline Repressor, domain 2"/>
    <property type="match status" value="1"/>
</dbReference>
<name>A0A0U1L6N3_9FIRM</name>
<gene>
    <name evidence="4" type="ORF">SpAn4DRAFT_4296</name>
</gene>
<dbReference type="EMBL" id="CTRP01000015">
    <property type="protein sequence ID" value="CQR74939.1"/>
    <property type="molecule type" value="Genomic_DNA"/>
</dbReference>